<dbReference type="AlphaFoldDB" id="F0R1W7"/>
<feature type="signal peptide" evidence="1">
    <location>
        <begin position="1"/>
        <end position="26"/>
    </location>
</feature>
<keyword evidence="3" id="KW-1185">Reference proteome</keyword>
<protein>
    <recommendedName>
        <fullName evidence="4">Lipoprotein</fullName>
    </recommendedName>
</protein>
<organism evidence="2 3">
    <name type="scientific">Phocaeicola salanitronis (strain DSM 18170 / JCM 13657 / CCUG 60908 / BL78)</name>
    <name type="common">Bacteroides salanitronis</name>
    <dbReference type="NCBI Taxonomy" id="667015"/>
    <lineage>
        <taxon>Bacteria</taxon>
        <taxon>Pseudomonadati</taxon>
        <taxon>Bacteroidota</taxon>
        <taxon>Bacteroidia</taxon>
        <taxon>Bacteroidales</taxon>
        <taxon>Bacteroidaceae</taxon>
        <taxon>Phocaeicola</taxon>
    </lineage>
</organism>
<dbReference type="HOGENOM" id="CLU_1692002_0_0_10"/>
<dbReference type="PROSITE" id="PS51257">
    <property type="entry name" value="PROKAR_LIPOPROTEIN"/>
    <property type="match status" value="1"/>
</dbReference>
<gene>
    <name evidence="2" type="ordered locus">Bacsa_2902</name>
</gene>
<dbReference type="RefSeq" id="WP_013618806.1">
    <property type="nucleotide sequence ID" value="NC_015164.1"/>
</dbReference>
<keyword evidence="1" id="KW-0732">Signal</keyword>
<evidence type="ECO:0000313" key="3">
    <source>
        <dbReference type="Proteomes" id="UP000007486"/>
    </source>
</evidence>
<evidence type="ECO:0008006" key="4">
    <source>
        <dbReference type="Google" id="ProtNLM"/>
    </source>
</evidence>
<dbReference type="Proteomes" id="UP000007486">
    <property type="component" value="Chromosome"/>
</dbReference>
<feature type="chain" id="PRO_5003257430" description="Lipoprotein" evidence="1">
    <location>
        <begin position="27"/>
        <end position="155"/>
    </location>
</feature>
<dbReference type="KEGG" id="bsa:Bacsa_2902"/>
<sequence>METKKRIGWSILCACMIFLLSSCRMEEDEVQYNFIIHNATETPITIELSSWGAYHVYIDGMYDSRHKFSESETISPNNNMQFSQIVGDNPNPHEIPSSVVPAWKYITAMKCGGVSIPRSFFTDRANWETSVAFQINGTFSEIVFVITPELLEEFQ</sequence>
<evidence type="ECO:0000256" key="1">
    <source>
        <dbReference type="SAM" id="SignalP"/>
    </source>
</evidence>
<proteinExistence type="predicted"/>
<name>F0R1W7_PHOSB</name>
<evidence type="ECO:0000313" key="2">
    <source>
        <dbReference type="EMBL" id="ADY37433.1"/>
    </source>
</evidence>
<dbReference type="EMBL" id="CP002530">
    <property type="protein sequence ID" value="ADY37433.1"/>
    <property type="molecule type" value="Genomic_DNA"/>
</dbReference>
<reference evidence="2 3" key="1">
    <citation type="journal article" date="2011" name="Stand. Genomic Sci.">
        <title>Complete genome sequence of Bacteroides salanitronis type strain (BL78).</title>
        <authorList>
            <person name="Gronow S."/>
            <person name="Held B."/>
            <person name="Lucas S."/>
            <person name="Lapidus A."/>
            <person name="Del Rio T.G."/>
            <person name="Nolan M."/>
            <person name="Tice H."/>
            <person name="Deshpande S."/>
            <person name="Cheng J.F."/>
            <person name="Pitluck S."/>
            <person name="Liolios K."/>
            <person name="Pagani I."/>
            <person name="Ivanova N."/>
            <person name="Mavromatis K."/>
            <person name="Pati A."/>
            <person name="Tapia R."/>
            <person name="Han C."/>
            <person name="Goodwin L."/>
            <person name="Chen A."/>
            <person name="Palaniappan K."/>
            <person name="Land M."/>
            <person name="Hauser L."/>
            <person name="Chang Y.J."/>
            <person name="Jeffries C.D."/>
            <person name="Brambilla E.M."/>
            <person name="Rohde M."/>
            <person name="Goker M."/>
            <person name="Detter J.C."/>
            <person name="Woyke T."/>
            <person name="Bristow J."/>
            <person name="Markowitz V."/>
            <person name="Hugenholtz P."/>
            <person name="Kyrpides N.C."/>
            <person name="Klenk H.P."/>
            <person name="Eisen J.A."/>
        </authorList>
    </citation>
    <scope>NUCLEOTIDE SEQUENCE [LARGE SCALE GENOMIC DNA]</scope>
    <source>
        <strain evidence="2 3">DSM 18170</strain>
    </source>
</reference>
<dbReference type="STRING" id="667015.Bacsa_2902"/>
<dbReference type="OrthoDB" id="1092695at2"/>
<accession>F0R1W7</accession>